<evidence type="ECO:0000313" key="1">
    <source>
        <dbReference type="EMBL" id="MCI84654.1"/>
    </source>
</evidence>
<name>A0A392V8Q6_9FABA</name>
<organism evidence="1 2">
    <name type="scientific">Trifolium medium</name>
    <dbReference type="NCBI Taxonomy" id="97028"/>
    <lineage>
        <taxon>Eukaryota</taxon>
        <taxon>Viridiplantae</taxon>
        <taxon>Streptophyta</taxon>
        <taxon>Embryophyta</taxon>
        <taxon>Tracheophyta</taxon>
        <taxon>Spermatophyta</taxon>
        <taxon>Magnoliopsida</taxon>
        <taxon>eudicotyledons</taxon>
        <taxon>Gunneridae</taxon>
        <taxon>Pentapetalae</taxon>
        <taxon>rosids</taxon>
        <taxon>fabids</taxon>
        <taxon>Fabales</taxon>
        <taxon>Fabaceae</taxon>
        <taxon>Papilionoideae</taxon>
        <taxon>50 kb inversion clade</taxon>
        <taxon>NPAAA clade</taxon>
        <taxon>Hologalegina</taxon>
        <taxon>IRL clade</taxon>
        <taxon>Trifolieae</taxon>
        <taxon>Trifolium</taxon>
    </lineage>
</organism>
<reference evidence="1 2" key="1">
    <citation type="journal article" date="2018" name="Front. Plant Sci.">
        <title>Red Clover (Trifolium pratense) and Zigzag Clover (T. medium) - A Picture of Genomic Similarities and Differences.</title>
        <authorList>
            <person name="Dluhosova J."/>
            <person name="Istvanek J."/>
            <person name="Nedelnik J."/>
            <person name="Repkova J."/>
        </authorList>
    </citation>
    <scope>NUCLEOTIDE SEQUENCE [LARGE SCALE GENOMIC DNA]</scope>
    <source>
        <strain evidence="2">cv. 10/8</strain>
        <tissue evidence="1">Leaf</tissue>
    </source>
</reference>
<dbReference type="Proteomes" id="UP000265520">
    <property type="component" value="Unassembled WGS sequence"/>
</dbReference>
<accession>A0A392V8Q6</accession>
<comment type="caution">
    <text evidence="1">The sequence shown here is derived from an EMBL/GenBank/DDBJ whole genome shotgun (WGS) entry which is preliminary data.</text>
</comment>
<keyword evidence="2" id="KW-1185">Reference proteome</keyword>
<evidence type="ECO:0000313" key="2">
    <source>
        <dbReference type="Proteomes" id="UP000265520"/>
    </source>
</evidence>
<protein>
    <submittedName>
        <fullName evidence="1">Uncharacterized protein</fullName>
    </submittedName>
</protein>
<proteinExistence type="predicted"/>
<feature type="non-terminal residue" evidence="1">
    <location>
        <position position="25"/>
    </location>
</feature>
<dbReference type="EMBL" id="LXQA011095964">
    <property type="protein sequence ID" value="MCI84654.1"/>
    <property type="molecule type" value="Genomic_DNA"/>
</dbReference>
<sequence length="25" mass="2936">MRPHGYFGYGLCARRNPCGARRRLQ</sequence>
<dbReference type="AlphaFoldDB" id="A0A392V8Q6"/>